<evidence type="ECO:0000256" key="1">
    <source>
        <dbReference type="SAM" id="Phobius"/>
    </source>
</evidence>
<accession>A0A0D7X7G9</accession>
<sequence length="184" mass="21846">MKSLNQQTTVILLLLLLSVFGIFILFFPKFEMALFIFSYATPVLFLIIQLLQIFYSRKFIKLPAKCQYNWFNRIEIHIGKKIKYRRDFIRQMHKLLVISKKRKAKVTAYTWLVSSKNIKNLLGDCATVTTPSPFEEFSQKFLNKIYRKVLKEKKNILLPFIKVEIDTNKITQNQLDDIALKYKL</sequence>
<organism evidence="2 3">
    <name type="scientific">Paenibacillus terrae</name>
    <dbReference type="NCBI Taxonomy" id="159743"/>
    <lineage>
        <taxon>Bacteria</taxon>
        <taxon>Bacillati</taxon>
        <taxon>Bacillota</taxon>
        <taxon>Bacilli</taxon>
        <taxon>Bacillales</taxon>
        <taxon>Paenibacillaceae</taxon>
        <taxon>Paenibacillus</taxon>
    </lineage>
</organism>
<evidence type="ECO:0000313" key="3">
    <source>
        <dbReference type="Proteomes" id="UP000032534"/>
    </source>
</evidence>
<proteinExistence type="predicted"/>
<evidence type="ECO:0000313" key="2">
    <source>
        <dbReference type="EMBL" id="KJD47119.1"/>
    </source>
</evidence>
<gene>
    <name evidence="2" type="ORF">QD47_02905</name>
</gene>
<name>A0A0D7X7G9_9BACL</name>
<keyword evidence="1" id="KW-1133">Transmembrane helix</keyword>
<keyword evidence="1" id="KW-0812">Transmembrane</keyword>
<dbReference type="RefSeq" id="WP_044644706.1">
    <property type="nucleotide sequence ID" value="NZ_JTHP01000003.1"/>
</dbReference>
<keyword evidence="3" id="KW-1185">Reference proteome</keyword>
<dbReference type="PATRIC" id="fig|159743.3.peg.622"/>
<feature type="transmembrane region" description="Helical" evidence="1">
    <location>
        <begin position="33"/>
        <end position="55"/>
    </location>
</feature>
<dbReference type="Proteomes" id="UP000032534">
    <property type="component" value="Unassembled WGS sequence"/>
</dbReference>
<comment type="caution">
    <text evidence="2">The sequence shown here is derived from an EMBL/GenBank/DDBJ whole genome shotgun (WGS) entry which is preliminary data.</text>
</comment>
<feature type="transmembrane region" description="Helical" evidence="1">
    <location>
        <begin position="9"/>
        <end position="27"/>
    </location>
</feature>
<reference evidence="2 3" key="1">
    <citation type="submission" date="2014-11" db="EMBL/GenBank/DDBJ databases">
        <title>Draft Genome Sequences of Paenibacillus polymyxa NRRL B-30509 and Paenibacillus terrae NRRL B-30644, Strains from a Poultry Environment that Produce Tridecaptin A and Paenicidins.</title>
        <authorList>
            <person name="van Belkum M.J."/>
            <person name="Lohans C.T."/>
            <person name="Vederas J.C."/>
        </authorList>
    </citation>
    <scope>NUCLEOTIDE SEQUENCE [LARGE SCALE GENOMIC DNA]</scope>
    <source>
        <strain evidence="2 3">NRRL B-30644</strain>
    </source>
</reference>
<keyword evidence="1" id="KW-0472">Membrane</keyword>
<dbReference type="AlphaFoldDB" id="A0A0D7X7G9"/>
<protein>
    <submittedName>
        <fullName evidence="2">Uncharacterized protein</fullName>
    </submittedName>
</protein>
<dbReference type="EMBL" id="JTHP01000003">
    <property type="protein sequence ID" value="KJD47119.1"/>
    <property type="molecule type" value="Genomic_DNA"/>
</dbReference>